<feature type="region of interest" description="Disordered" evidence="1">
    <location>
        <begin position="26"/>
        <end position="55"/>
    </location>
</feature>
<reference evidence="2" key="1">
    <citation type="submission" date="2023-11" db="EMBL/GenBank/DDBJ databases">
        <authorList>
            <person name="Alioto T."/>
            <person name="Alioto T."/>
            <person name="Gomez Garrido J."/>
        </authorList>
    </citation>
    <scope>NUCLEOTIDE SEQUENCE</scope>
</reference>
<comment type="caution">
    <text evidence="2">The sequence shown here is derived from an EMBL/GenBank/DDBJ whole genome shotgun (WGS) entry which is preliminary data.</text>
</comment>
<evidence type="ECO:0000256" key="1">
    <source>
        <dbReference type="SAM" id="MobiDB-lite"/>
    </source>
</evidence>
<gene>
    <name evidence="2" type="ORF">LECACI_7A006485</name>
</gene>
<dbReference type="Proteomes" id="UP001296104">
    <property type="component" value="Unassembled WGS sequence"/>
</dbReference>
<name>A0AAI9ECG4_9PEZI</name>
<evidence type="ECO:0000313" key="2">
    <source>
        <dbReference type="EMBL" id="CAK4031327.1"/>
    </source>
</evidence>
<dbReference type="EMBL" id="CAVMBE010000047">
    <property type="protein sequence ID" value="CAK4031327.1"/>
    <property type="molecule type" value="Genomic_DNA"/>
</dbReference>
<organism evidence="2 3">
    <name type="scientific">Lecanosticta acicola</name>
    <dbReference type="NCBI Taxonomy" id="111012"/>
    <lineage>
        <taxon>Eukaryota</taxon>
        <taxon>Fungi</taxon>
        <taxon>Dikarya</taxon>
        <taxon>Ascomycota</taxon>
        <taxon>Pezizomycotina</taxon>
        <taxon>Dothideomycetes</taxon>
        <taxon>Dothideomycetidae</taxon>
        <taxon>Mycosphaerellales</taxon>
        <taxon>Mycosphaerellaceae</taxon>
        <taxon>Lecanosticta</taxon>
    </lineage>
</organism>
<sequence>MRVAEFLSDLTSLQVCEPIAALALVSARPDKPSETNGTTQNSGNDEDDPDLKRAKDLLDLHGSVKLAHQDGTDKELNEARDAVAKVLRTL</sequence>
<dbReference type="AlphaFoldDB" id="A0AAI9ECG4"/>
<accession>A0AAI9ECG4</accession>
<evidence type="ECO:0000313" key="3">
    <source>
        <dbReference type="Proteomes" id="UP001296104"/>
    </source>
</evidence>
<protein>
    <submittedName>
        <fullName evidence="2">Uncharacterized protein</fullName>
    </submittedName>
</protein>
<keyword evidence="3" id="KW-1185">Reference proteome</keyword>
<proteinExistence type="predicted"/>
<feature type="compositionally biased region" description="Polar residues" evidence="1">
    <location>
        <begin position="34"/>
        <end position="43"/>
    </location>
</feature>